<protein>
    <submittedName>
        <fullName evidence="6">ABC transporter substrate-binding protein</fullName>
    </submittedName>
</protein>
<evidence type="ECO:0000313" key="6">
    <source>
        <dbReference type="EMBL" id="MFC7599081.1"/>
    </source>
</evidence>
<dbReference type="Proteomes" id="UP001596514">
    <property type="component" value="Unassembled WGS sequence"/>
</dbReference>
<keyword evidence="7" id="KW-1185">Reference proteome</keyword>
<dbReference type="PIRSF" id="PIRSF002741">
    <property type="entry name" value="MppA"/>
    <property type="match status" value="1"/>
</dbReference>
<evidence type="ECO:0000259" key="5">
    <source>
        <dbReference type="Pfam" id="PF00496"/>
    </source>
</evidence>
<accession>A0ABW2STT1</accession>
<name>A0ABW2STT1_9ACTN</name>
<feature type="domain" description="Solute-binding protein family 5" evidence="5">
    <location>
        <begin position="92"/>
        <end position="458"/>
    </location>
</feature>
<sequence length="552" mass="58628">MFGYSLFSTSPVRAAAAGAALALLAAGCSSGGAATAGASGADSGAPVQGGKLTIAVSSFQPCLDVSLTGGRNSTVTHQILDTLTDQDPKTGEIIPRLATKWEVNDDYTVFTFHLREGVTFSDGTPLDAKVVADNFSTLAALVGEGKTDTLTLNALNSFSGAEVVDPLTVRLNFKLPELGFLRNASDPYLAILSASTLATTTEERCAGKLVGTGPFVFDQIVKDKSITLKRRADYTWGAEGVVAHQGPSYLEGIVFEAVPESGVRVGGLVSGQFDISDDIPITDLPQLRSAGQTIVSRVVPNLVPGMRPNPYSPLGSDDAVRRAILKGTDRKEITETLYPEIYKAPTSIVSSGTAGWKDFGADLAYDPEGAKKILDEAGWKPGADGVREKDGVRLEPKITYIIGNFFGATQQELELAQQQLARIGVKVEIKANTPADNAAMLKDISKADYDFLTGSGASKDIDFLAGLFKKSNSALLNAEQPELEAVADALNEAATPEARTKAADDLQKYVIDHGHWIPLREQTKVVAVSPRVKGYVLDTYAAHFFHDTWLAG</sequence>
<dbReference type="InterPro" id="IPR000914">
    <property type="entry name" value="SBP_5_dom"/>
</dbReference>
<dbReference type="SUPFAM" id="SSF53850">
    <property type="entry name" value="Periplasmic binding protein-like II"/>
    <property type="match status" value="1"/>
</dbReference>
<feature type="chain" id="PRO_5045811135" evidence="4">
    <location>
        <begin position="34"/>
        <end position="552"/>
    </location>
</feature>
<dbReference type="PANTHER" id="PTHR30290:SF9">
    <property type="entry name" value="OLIGOPEPTIDE-BINDING PROTEIN APPA"/>
    <property type="match status" value="1"/>
</dbReference>
<evidence type="ECO:0000313" key="7">
    <source>
        <dbReference type="Proteomes" id="UP001596514"/>
    </source>
</evidence>
<comment type="similarity">
    <text evidence="1">Belongs to the bacterial solute-binding protein 5 family.</text>
</comment>
<dbReference type="Gene3D" id="3.40.190.10">
    <property type="entry name" value="Periplasmic binding protein-like II"/>
    <property type="match status" value="1"/>
</dbReference>
<gene>
    <name evidence="6" type="ORF">ACFQVD_03030</name>
</gene>
<evidence type="ECO:0000256" key="1">
    <source>
        <dbReference type="ARBA" id="ARBA00005695"/>
    </source>
</evidence>
<keyword evidence="3 4" id="KW-0732">Signal</keyword>
<dbReference type="InterPro" id="IPR030678">
    <property type="entry name" value="Peptide/Ni-bd"/>
</dbReference>
<feature type="signal peptide" evidence="4">
    <location>
        <begin position="1"/>
        <end position="33"/>
    </location>
</feature>
<dbReference type="CDD" id="cd08492">
    <property type="entry name" value="PBP2_NikA_DppA_OppA_like_15"/>
    <property type="match status" value="1"/>
</dbReference>
<dbReference type="Pfam" id="PF00496">
    <property type="entry name" value="SBP_bac_5"/>
    <property type="match status" value="1"/>
</dbReference>
<proteinExistence type="inferred from homology"/>
<dbReference type="Gene3D" id="3.10.105.10">
    <property type="entry name" value="Dipeptide-binding Protein, Domain 3"/>
    <property type="match status" value="1"/>
</dbReference>
<keyword evidence="2" id="KW-0813">Transport</keyword>
<reference evidence="7" key="1">
    <citation type="journal article" date="2019" name="Int. J. Syst. Evol. Microbiol.">
        <title>The Global Catalogue of Microorganisms (GCM) 10K type strain sequencing project: providing services to taxonomists for standard genome sequencing and annotation.</title>
        <authorList>
            <consortium name="The Broad Institute Genomics Platform"/>
            <consortium name="The Broad Institute Genome Sequencing Center for Infectious Disease"/>
            <person name="Wu L."/>
            <person name="Ma J."/>
        </authorList>
    </citation>
    <scope>NUCLEOTIDE SEQUENCE [LARGE SCALE GENOMIC DNA]</scope>
    <source>
        <strain evidence="7">JCM 10083</strain>
    </source>
</reference>
<comment type="caution">
    <text evidence="6">The sequence shown here is derived from an EMBL/GenBank/DDBJ whole genome shotgun (WGS) entry which is preliminary data.</text>
</comment>
<dbReference type="RefSeq" id="WP_343963370.1">
    <property type="nucleotide sequence ID" value="NZ_BAAAGK010000017.1"/>
</dbReference>
<evidence type="ECO:0000256" key="3">
    <source>
        <dbReference type="ARBA" id="ARBA00022729"/>
    </source>
</evidence>
<dbReference type="EMBL" id="JBHTEE010000001">
    <property type="protein sequence ID" value="MFC7599081.1"/>
    <property type="molecule type" value="Genomic_DNA"/>
</dbReference>
<dbReference type="InterPro" id="IPR039424">
    <property type="entry name" value="SBP_5"/>
</dbReference>
<evidence type="ECO:0000256" key="4">
    <source>
        <dbReference type="SAM" id="SignalP"/>
    </source>
</evidence>
<evidence type="ECO:0000256" key="2">
    <source>
        <dbReference type="ARBA" id="ARBA00022448"/>
    </source>
</evidence>
<dbReference type="PANTHER" id="PTHR30290">
    <property type="entry name" value="PERIPLASMIC BINDING COMPONENT OF ABC TRANSPORTER"/>
    <property type="match status" value="1"/>
</dbReference>
<organism evidence="6 7">
    <name type="scientific">Streptosporangium amethystogenes subsp. fukuiense</name>
    <dbReference type="NCBI Taxonomy" id="698418"/>
    <lineage>
        <taxon>Bacteria</taxon>
        <taxon>Bacillati</taxon>
        <taxon>Actinomycetota</taxon>
        <taxon>Actinomycetes</taxon>
        <taxon>Streptosporangiales</taxon>
        <taxon>Streptosporangiaceae</taxon>
        <taxon>Streptosporangium</taxon>
    </lineage>
</organism>